<dbReference type="eggNOG" id="COG0507">
    <property type="taxonomic scope" value="Bacteria"/>
</dbReference>
<dbReference type="PANTHER" id="PTHR10887">
    <property type="entry name" value="DNA2/NAM7 HELICASE FAMILY"/>
    <property type="match status" value="1"/>
</dbReference>
<dbReference type="EMBL" id="CP003255">
    <property type="protein sequence ID" value="AGA57120.1"/>
    <property type="molecule type" value="Genomic_DNA"/>
</dbReference>
<name>L0ED83_THECK</name>
<dbReference type="Pfam" id="PF13087">
    <property type="entry name" value="AAA_12"/>
    <property type="match status" value="1"/>
</dbReference>
<dbReference type="InterPro" id="IPR041677">
    <property type="entry name" value="DNA2/NAM7_AAA_11"/>
</dbReference>
<dbReference type="RefSeq" id="WP_015253878.1">
    <property type="nucleotide sequence ID" value="NC_019897.1"/>
</dbReference>
<dbReference type="KEGG" id="tco:Theco_0930"/>
<keyword evidence="1" id="KW-0175">Coiled coil</keyword>
<evidence type="ECO:0000313" key="4">
    <source>
        <dbReference type="EMBL" id="AGA57120.1"/>
    </source>
</evidence>
<keyword evidence="5" id="KW-1185">Reference proteome</keyword>
<dbReference type="AlphaFoldDB" id="L0ED83"/>
<feature type="domain" description="DNA2/NAM7 helicase-like C-terminal" evidence="3">
    <location>
        <begin position="776"/>
        <end position="959"/>
    </location>
</feature>
<dbReference type="Pfam" id="PF13086">
    <property type="entry name" value="AAA_11"/>
    <property type="match status" value="1"/>
</dbReference>
<dbReference type="Gene3D" id="3.40.50.300">
    <property type="entry name" value="P-loop containing nucleotide triphosphate hydrolases"/>
    <property type="match status" value="2"/>
</dbReference>
<dbReference type="CDD" id="cd18808">
    <property type="entry name" value="SF1_C_Upf1"/>
    <property type="match status" value="1"/>
</dbReference>
<reference evidence="5" key="1">
    <citation type="submission" date="2012-01" db="EMBL/GenBank/DDBJ databases">
        <title>Complete sequence of chromosome of Thermobacillus composti KWC4.</title>
        <authorList>
            <person name="Lucas S."/>
            <person name="Han J."/>
            <person name="Lapidus A."/>
            <person name="Cheng J.-F."/>
            <person name="Goodwin L."/>
            <person name="Pitluck S."/>
            <person name="Peters L."/>
            <person name="Ovchinnikova G."/>
            <person name="Teshima H."/>
            <person name="Detter J.C."/>
            <person name="Han C."/>
            <person name="Tapia R."/>
            <person name="Land M."/>
            <person name="Hauser L."/>
            <person name="Kyrpides N."/>
            <person name="Ivanova N."/>
            <person name="Pagani I."/>
            <person name="Anderson I."/>
            <person name="Woyke T."/>
        </authorList>
    </citation>
    <scope>NUCLEOTIDE SEQUENCE [LARGE SCALE GENOMIC DNA]</scope>
    <source>
        <strain evidence="5">DSM 18247 / JCM 13945 / KWC4</strain>
    </source>
</reference>
<evidence type="ECO:0000259" key="2">
    <source>
        <dbReference type="Pfam" id="PF13086"/>
    </source>
</evidence>
<sequence>MYSNTKAITKYFRSAVAAQANLGIDFKTDFFSIINPEEVIQGRINPEACRSIFAEAERTTLDEENSPKKKHHVNVIICAKTIKTTYESNEKVQNEINELTGIYYIPAILNNEGQLLFDDSEKKLPWFPREYLMPMVEPKLAIGNANTVDRFMSNHVDQVEKIQSWSDYVVFFKALYEVVAESPFEQNTIRNMEEEELSFELESNMYLFLDKTVYSTIHIMNLYNHLLGDDQNKPLYENFISTQIANTHPIIENGLLQMQAHCGQMNGEYPLSPSQREAVNHINAMEYGEILAVNGPPGTGKTTLLQTVVADMYVKRALKKEKAPLIVAASTNNQAVTNIIESFGNIRKMGISNLEERWIEGVSSFAVYFPAIKKVKEAQSKGYQYTNQKGEFFISDVEDEENIEKSKTKLITCCNAYFGSNYKSITECQDRLHEELSFIEKSKNTLLSLAQKAEQCGLKGEAIDQYLEKLSLVIEGKQAEVSKIRQRVLEWENCYGNIPFYIRWFRFINSFAKRIQTEFRLFINDEEQGFLNEYMTFDEIKEKYSQLYAQCNKEISELKQKKSLIETIKNKYDDELKQLRLHNIYLHGEKNEKYKLDLDYINGLLDKIHRYIAFWLSVHYFECRWVSGEDKLSERQKGTNYENVLQKFYHRLSMITPCLVMTFYTLPRQFLAYSEQKNFFLYNYIDLLIVDEAGQVSPEIAAGAFSLAKKSVVVGDIHQIEPVWGVSRALDKALSVSSGAIQTLDEFELLERTGLNSSCSSVMKVAAKCCKYEKFDERGLLLREHRRCYDEIIDYCNELVYKGNLVPLRGKGKEDINRAIKHWPQMGFKQIDTEYSTRKGSSRINRLEAEQIAKWLKNHFKLIVNAYPNEARENLVGVITPFKAQVECIKSELKKQMPGDYSKISVGTVHTFQGAERKIIILSTVYGKQDGCFFIDANKSLMNVAVSRAKDHFFVFGDINGLKDTKSSASGLLKKYVGGNEI</sequence>
<protein>
    <submittedName>
        <fullName evidence="4">Uncharacterized protein</fullName>
    </submittedName>
</protein>
<accession>L0ED83</accession>
<dbReference type="InterPro" id="IPR045055">
    <property type="entry name" value="DNA2/NAM7-like"/>
</dbReference>
<dbReference type="InterPro" id="IPR027417">
    <property type="entry name" value="P-loop_NTPase"/>
</dbReference>
<gene>
    <name evidence="4" type="ordered locus">Theco_0930</name>
</gene>
<dbReference type="SUPFAM" id="SSF52540">
    <property type="entry name" value="P-loop containing nucleoside triphosphate hydrolases"/>
    <property type="match status" value="1"/>
</dbReference>
<evidence type="ECO:0000256" key="1">
    <source>
        <dbReference type="SAM" id="Coils"/>
    </source>
</evidence>
<feature type="domain" description="DNA2/NAM7 helicase helicase" evidence="2">
    <location>
        <begin position="271"/>
        <end position="473"/>
    </location>
</feature>
<dbReference type="InterPro" id="IPR047187">
    <property type="entry name" value="SF1_C_Upf1"/>
</dbReference>
<dbReference type="OrthoDB" id="9757917at2"/>
<dbReference type="InterPro" id="IPR041679">
    <property type="entry name" value="DNA2/NAM7-like_C"/>
</dbReference>
<dbReference type="GO" id="GO:0004386">
    <property type="term" value="F:helicase activity"/>
    <property type="evidence" value="ECO:0007669"/>
    <property type="project" value="InterPro"/>
</dbReference>
<dbReference type="STRING" id="717605.Theco_0930"/>
<feature type="coiled-coil region" evidence="1">
    <location>
        <begin position="541"/>
        <end position="578"/>
    </location>
</feature>
<organism evidence="4 5">
    <name type="scientific">Thermobacillus composti (strain DSM 18247 / JCM 13945 / KWC4)</name>
    <dbReference type="NCBI Taxonomy" id="717605"/>
    <lineage>
        <taxon>Bacteria</taxon>
        <taxon>Bacillati</taxon>
        <taxon>Bacillota</taxon>
        <taxon>Bacilli</taxon>
        <taxon>Bacillales</taxon>
        <taxon>Paenibacillaceae</taxon>
        <taxon>Thermobacillus</taxon>
    </lineage>
</organism>
<dbReference type="HOGENOM" id="CLU_008885_0_0_9"/>
<evidence type="ECO:0000259" key="3">
    <source>
        <dbReference type="Pfam" id="PF13087"/>
    </source>
</evidence>
<dbReference type="Proteomes" id="UP000010795">
    <property type="component" value="Chromosome"/>
</dbReference>
<proteinExistence type="predicted"/>
<evidence type="ECO:0000313" key="5">
    <source>
        <dbReference type="Proteomes" id="UP000010795"/>
    </source>
</evidence>
<dbReference type="PANTHER" id="PTHR10887:SF530">
    <property type="entry name" value="SUPERFAMILY I DNA HELICASES"/>
    <property type="match status" value="1"/>
</dbReference>
<dbReference type="eggNOG" id="COG1112">
    <property type="taxonomic scope" value="Bacteria"/>
</dbReference>